<keyword evidence="3 4" id="KW-0732">Signal</keyword>
<dbReference type="Gene3D" id="3.40.190.10">
    <property type="entry name" value="Periplasmic binding protein-like II"/>
    <property type="match status" value="1"/>
</dbReference>
<dbReference type="GO" id="GO:0042956">
    <property type="term" value="P:maltodextrin transmembrane transport"/>
    <property type="evidence" value="ECO:0007669"/>
    <property type="project" value="TreeGrafter"/>
</dbReference>
<dbReference type="RefSeq" id="WP_133515683.1">
    <property type="nucleotide sequence ID" value="NZ_SNWX01000022.1"/>
</dbReference>
<protein>
    <submittedName>
        <fullName evidence="5">Carbohydrate ABC transporter substrate-binding protein (CUT1 family)</fullName>
    </submittedName>
</protein>
<dbReference type="OrthoDB" id="362670at2"/>
<feature type="signal peptide" evidence="4">
    <location>
        <begin position="1"/>
        <end position="20"/>
    </location>
</feature>
<comment type="similarity">
    <text evidence="1">Belongs to the bacterial solute-binding protein 1 family.</text>
</comment>
<gene>
    <name evidence="5" type="ORF">DFR79_12220</name>
</gene>
<comment type="caution">
    <text evidence="5">The sequence shown here is derived from an EMBL/GenBank/DDBJ whole genome shotgun (WGS) entry which is preliminary data.</text>
</comment>
<evidence type="ECO:0000256" key="2">
    <source>
        <dbReference type="ARBA" id="ARBA00022448"/>
    </source>
</evidence>
<dbReference type="PANTHER" id="PTHR30061:SF50">
    <property type="entry name" value="MALTOSE_MALTODEXTRIN-BINDING PERIPLASMIC PROTEIN"/>
    <property type="match status" value="1"/>
</dbReference>
<evidence type="ECO:0000256" key="4">
    <source>
        <dbReference type="SAM" id="SignalP"/>
    </source>
</evidence>
<evidence type="ECO:0000256" key="1">
    <source>
        <dbReference type="ARBA" id="ARBA00008520"/>
    </source>
</evidence>
<evidence type="ECO:0000313" key="6">
    <source>
        <dbReference type="Proteomes" id="UP000295064"/>
    </source>
</evidence>
<accession>A0A4V3CE50</accession>
<proteinExistence type="inferred from homology"/>
<dbReference type="Proteomes" id="UP000295064">
    <property type="component" value="Unassembled WGS sequence"/>
</dbReference>
<dbReference type="GO" id="GO:0055052">
    <property type="term" value="C:ATP-binding cassette (ABC) transporter complex, substrate-binding subunit-containing"/>
    <property type="evidence" value="ECO:0007669"/>
    <property type="project" value="TreeGrafter"/>
</dbReference>
<dbReference type="EMBL" id="SNWX01000022">
    <property type="protein sequence ID" value="TDO84342.1"/>
    <property type="molecule type" value="Genomic_DNA"/>
</dbReference>
<evidence type="ECO:0000313" key="5">
    <source>
        <dbReference type="EMBL" id="TDO84342.1"/>
    </source>
</evidence>
<name>A0A4V3CE50_9FIRM</name>
<dbReference type="AlphaFoldDB" id="A0A4V3CE50"/>
<dbReference type="GO" id="GO:1901982">
    <property type="term" value="F:maltose binding"/>
    <property type="evidence" value="ECO:0007669"/>
    <property type="project" value="TreeGrafter"/>
</dbReference>
<organism evidence="5 6">
    <name type="scientific">Halanaerobium saccharolyticum</name>
    <dbReference type="NCBI Taxonomy" id="43595"/>
    <lineage>
        <taxon>Bacteria</taxon>
        <taxon>Bacillati</taxon>
        <taxon>Bacillota</taxon>
        <taxon>Clostridia</taxon>
        <taxon>Halanaerobiales</taxon>
        <taxon>Halanaerobiaceae</taxon>
        <taxon>Halanaerobium</taxon>
    </lineage>
</organism>
<sequence>MKKVLLVMGLVLMMSVVIFAGSVTAASEESEEITVWIPGDEVEYSFFYNMFEEYEKVNENVDFKIEQQPWGDYWTKLPLELQSGRGPELFMAHTAYSDVLLPNSKELPFEVSELEKRFNNPGIFLGENGRPVFIPLVYYGAVMYYNLDHWQEAGLTEEDVPATWDQLEEVAQKLTVYDGDKVVRAGFDYSTWYTMADLIYQQGQGLVDKNGETTIDSEAGVNVLERIKKWENDLRISDFTLGNGSPEDSFLRYQSSIIYGHAWMANWFSSTDEELNFKAFPIPVWSEDAPVVTRADMELTFGISKNVTDKQYEVLVDFTEFVLNNDQIMLDIANGFSGVSSRKDLVGKGKDSSTIKAINSQMDKMIPMVFPREYETVIRQTMEEVAVMDLSIEEALNNAVQQLSLSDLTSVNYYENNYEHAEELK</sequence>
<dbReference type="PANTHER" id="PTHR30061">
    <property type="entry name" value="MALTOSE-BINDING PERIPLASMIC PROTEIN"/>
    <property type="match status" value="1"/>
</dbReference>
<keyword evidence="2" id="KW-0813">Transport</keyword>
<dbReference type="GO" id="GO:0015768">
    <property type="term" value="P:maltose transport"/>
    <property type="evidence" value="ECO:0007669"/>
    <property type="project" value="TreeGrafter"/>
</dbReference>
<reference evidence="5 6" key="1">
    <citation type="submission" date="2019-03" db="EMBL/GenBank/DDBJ databases">
        <title>Subsurface microbial communities from deep shales in Ohio and West Virginia, USA.</title>
        <authorList>
            <person name="Wrighton K."/>
        </authorList>
    </citation>
    <scope>NUCLEOTIDE SEQUENCE [LARGE SCALE GENOMIC DNA]</scope>
    <source>
        <strain evidence="5 6">MA284_T2</strain>
    </source>
</reference>
<feature type="chain" id="PRO_5038459891" evidence="4">
    <location>
        <begin position="21"/>
        <end position="425"/>
    </location>
</feature>
<evidence type="ECO:0000256" key="3">
    <source>
        <dbReference type="ARBA" id="ARBA00022729"/>
    </source>
</evidence>
<dbReference type="SUPFAM" id="SSF53850">
    <property type="entry name" value="Periplasmic binding protein-like II"/>
    <property type="match status" value="1"/>
</dbReference>
<dbReference type="Pfam" id="PF01547">
    <property type="entry name" value="SBP_bac_1"/>
    <property type="match status" value="1"/>
</dbReference>
<dbReference type="InterPro" id="IPR006059">
    <property type="entry name" value="SBP"/>
</dbReference>